<feature type="transmembrane region" description="Helical" evidence="9">
    <location>
        <begin position="113"/>
        <end position="131"/>
    </location>
</feature>
<evidence type="ECO:0000256" key="6">
    <source>
        <dbReference type="ARBA" id="ARBA00022989"/>
    </source>
</evidence>
<accession>A0A6B2LG26</accession>
<evidence type="ECO:0000256" key="7">
    <source>
        <dbReference type="ARBA" id="ARBA00023136"/>
    </source>
</evidence>
<feature type="chain" id="PRO_5025539461" description="Aquaporin" evidence="10">
    <location>
        <begin position="21"/>
        <end position="235"/>
    </location>
</feature>
<dbReference type="InterPro" id="IPR022357">
    <property type="entry name" value="MIP_CS"/>
</dbReference>
<dbReference type="Gene3D" id="1.20.1080.10">
    <property type="entry name" value="Glycerol uptake facilitator protein"/>
    <property type="match status" value="1"/>
</dbReference>
<evidence type="ECO:0000256" key="4">
    <source>
        <dbReference type="ARBA" id="ARBA00022475"/>
    </source>
</evidence>
<keyword evidence="6 9" id="KW-1133">Transmembrane helix</keyword>
<dbReference type="InterPro" id="IPR034294">
    <property type="entry name" value="Aquaporin_transptr"/>
</dbReference>
<proteinExistence type="inferred from homology"/>
<keyword evidence="4" id="KW-1003">Cell membrane</keyword>
<evidence type="ECO:0000256" key="9">
    <source>
        <dbReference type="SAM" id="Phobius"/>
    </source>
</evidence>
<feature type="transmembrane region" description="Helical" evidence="9">
    <location>
        <begin position="74"/>
        <end position="93"/>
    </location>
</feature>
<keyword evidence="7 9" id="KW-0472">Membrane</keyword>
<dbReference type="PRINTS" id="PR00783">
    <property type="entry name" value="MINTRINSICP"/>
</dbReference>
<feature type="transmembrane region" description="Helical" evidence="9">
    <location>
        <begin position="186"/>
        <end position="208"/>
    </location>
</feature>
<organism evidence="11">
    <name type="scientific">Arcella intermedia</name>
    <dbReference type="NCBI Taxonomy" id="1963864"/>
    <lineage>
        <taxon>Eukaryota</taxon>
        <taxon>Amoebozoa</taxon>
        <taxon>Tubulinea</taxon>
        <taxon>Elardia</taxon>
        <taxon>Arcellinida</taxon>
        <taxon>Sphaerothecina</taxon>
        <taxon>Arcellidae</taxon>
        <taxon>Arcella</taxon>
    </lineage>
</organism>
<evidence type="ECO:0000256" key="1">
    <source>
        <dbReference type="ARBA" id="ARBA00004651"/>
    </source>
</evidence>
<dbReference type="GO" id="GO:0015250">
    <property type="term" value="F:water channel activity"/>
    <property type="evidence" value="ECO:0007669"/>
    <property type="project" value="TreeGrafter"/>
</dbReference>
<comment type="similarity">
    <text evidence="2 8">Belongs to the MIP/aquaporin (TC 1.A.8) family.</text>
</comment>
<feature type="transmembrane region" description="Helical" evidence="9">
    <location>
        <begin position="143"/>
        <end position="166"/>
    </location>
</feature>
<dbReference type="PROSITE" id="PS00221">
    <property type="entry name" value="MIP"/>
    <property type="match status" value="1"/>
</dbReference>
<dbReference type="PANTHER" id="PTHR19139:SF199">
    <property type="entry name" value="MIP17260P"/>
    <property type="match status" value="1"/>
</dbReference>
<evidence type="ECO:0000256" key="8">
    <source>
        <dbReference type="RuleBase" id="RU000477"/>
    </source>
</evidence>
<dbReference type="Pfam" id="PF00230">
    <property type="entry name" value="MIP"/>
    <property type="match status" value="1"/>
</dbReference>
<dbReference type="AlphaFoldDB" id="A0A6B2LG26"/>
<evidence type="ECO:0000256" key="2">
    <source>
        <dbReference type="ARBA" id="ARBA00006175"/>
    </source>
</evidence>
<evidence type="ECO:0000256" key="5">
    <source>
        <dbReference type="ARBA" id="ARBA00022692"/>
    </source>
</evidence>
<feature type="signal peptide" evidence="10">
    <location>
        <begin position="1"/>
        <end position="20"/>
    </location>
</feature>
<keyword evidence="3 8" id="KW-0813">Transport</keyword>
<keyword evidence="10" id="KW-0732">Signal</keyword>
<evidence type="ECO:0000256" key="3">
    <source>
        <dbReference type="ARBA" id="ARBA00022448"/>
    </source>
</evidence>
<reference evidence="11" key="1">
    <citation type="journal article" date="2020" name="J. Eukaryot. Microbiol.">
        <title>De novo Sequencing, Assembly and Annotation of the Transcriptome for the Free-Living Testate Amoeba Arcella intermedia.</title>
        <authorList>
            <person name="Ribeiro G.M."/>
            <person name="Porfirio-Sousa A.L."/>
            <person name="Maurer-Alcala X.X."/>
            <person name="Katz L.A."/>
            <person name="Lahr D.J.G."/>
        </authorList>
    </citation>
    <scope>NUCLEOTIDE SEQUENCE</scope>
</reference>
<dbReference type="PANTHER" id="PTHR19139">
    <property type="entry name" value="AQUAPORIN TRANSPORTER"/>
    <property type="match status" value="1"/>
</dbReference>
<evidence type="ECO:0008006" key="12">
    <source>
        <dbReference type="Google" id="ProtNLM"/>
    </source>
</evidence>
<comment type="subcellular location">
    <subcellularLocation>
        <location evidence="1">Cell membrane</location>
        <topology evidence="1">Multi-pass membrane protein</topology>
    </subcellularLocation>
</comment>
<sequence length="235" mass="24132">MVGTAMLVFIIGMNSGPAVAGDATVIKDVGAIAIGFGLVVLVFLGGHISGAHYNPAVTIGILLTMRSKISVVKSVGYVLTQVLGSMLGALLVYACTGRTFGPAIGSDATIGTALTAEIISTFMLVTTVLNVATTEAQEDNSFFGLAIGFTVASLAISVGSISGGAFNPAVGTGPHFIAAIINKTTPYYAMWIYWVGPLIGATIGALFFRLTNVQEYKSLAAYEEMAAASANLVTH</sequence>
<dbReference type="SUPFAM" id="SSF81338">
    <property type="entry name" value="Aquaporin-like"/>
    <property type="match status" value="1"/>
</dbReference>
<dbReference type="InterPro" id="IPR000425">
    <property type="entry name" value="MIP"/>
</dbReference>
<feature type="transmembrane region" description="Helical" evidence="9">
    <location>
        <begin position="30"/>
        <end position="53"/>
    </location>
</feature>
<dbReference type="InterPro" id="IPR023271">
    <property type="entry name" value="Aquaporin-like"/>
</dbReference>
<dbReference type="EMBL" id="GIBP01007050">
    <property type="protein sequence ID" value="NDV36019.1"/>
    <property type="molecule type" value="Transcribed_RNA"/>
</dbReference>
<keyword evidence="5 8" id="KW-0812">Transmembrane</keyword>
<evidence type="ECO:0000313" key="11">
    <source>
        <dbReference type="EMBL" id="NDV36019.1"/>
    </source>
</evidence>
<evidence type="ECO:0000256" key="10">
    <source>
        <dbReference type="SAM" id="SignalP"/>
    </source>
</evidence>
<protein>
    <recommendedName>
        <fullName evidence="12">Aquaporin</fullName>
    </recommendedName>
</protein>
<name>A0A6B2LG26_9EUKA</name>
<dbReference type="GO" id="GO:0005886">
    <property type="term" value="C:plasma membrane"/>
    <property type="evidence" value="ECO:0007669"/>
    <property type="project" value="UniProtKB-SubCell"/>
</dbReference>